<dbReference type="InterPro" id="IPR018275">
    <property type="entry name" value="Ribosomal_bS18_CS"/>
</dbReference>
<dbReference type="GO" id="GO:0003735">
    <property type="term" value="F:structural constituent of ribosome"/>
    <property type="evidence" value="ECO:0007669"/>
    <property type="project" value="InterPro"/>
</dbReference>
<dbReference type="AlphaFoldDB" id="A0A346Y536"/>
<keyword evidence="2 5" id="KW-0689">Ribosomal protein</keyword>
<dbReference type="GO" id="GO:0022627">
    <property type="term" value="C:cytosolic small ribosomal subunit"/>
    <property type="evidence" value="ECO:0007669"/>
    <property type="project" value="TreeGrafter"/>
</dbReference>
<dbReference type="Pfam" id="PF01084">
    <property type="entry name" value="Ribosomal_S18"/>
    <property type="match status" value="1"/>
</dbReference>
<dbReference type="RefSeq" id="WP_108666537.1">
    <property type="nucleotide sequence ID" value="NZ_CAXIBR010000020.1"/>
</dbReference>
<evidence type="ECO:0000313" key="7">
    <source>
        <dbReference type="EMBL" id="AXV09583.1"/>
    </source>
</evidence>
<gene>
    <name evidence="5" type="primary">rpsR</name>
    <name evidence="7" type="ORF">DVS28_a4926</name>
</gene>
<comment type="subunit">
    <text evidence="5">Part of the 30S ribosomal subunit. Forms a tight heterodimer with protein bS6.</text>
</comment>
<reference evidence="7 8" key="1">
    <citation type="submission" date="2018-09" db="EMBL/GenBank/DDBJ databases">
        <title>Complete genome sequence of Euzebya sp. DY32-46 isolated from seawater of Pacific Ocean.</title>
        <authorList>
            <person name="Xu L."/>
            <person name="Wu Y.-H."/>
            <person name="Xu X.-W."/>
        </authorList>
    </citation>
    <scope>NUCLEOTIDE SEQUENCE [LARGE SCALE GENOMIC DNA]</scope>
    <source>
        <strain evidence="7 8">DY32-46</strain>
    </source>
</reference>
<dbReference type="Proteomes" id="UP000264006">
    <property type="component" value="Chromosome"/>
</dbReference>
<accession>A0A346Y536</accession>
<proteinExistence type="inferred from homology"/>
<protein>
    <recommendedName>
        <fullName evidence="4 5">Small ribosomal subunit protein bS18</fullName>
    </recommendedName>
</protein>
<dbReference type="OrthoDB" id="9812008at2"/>
<dbReference type="GO" id="GO:0006412">
    <property type="term" value="P:translation"/>
    <property type="evidence" value="ECO:0007669"/>
    <property type="project" value="UniProtKB-UniRule"/>
</dbReference>
<evidence type="ECO:0000256" key="1">
    <source>
        <dbReference type="ARBA" id="ARBA00005589"/>
    </source>
</evidence>
<dbReference type="GO" id="GO:0070181">
    <property type="term" value="F:small ribosomal subunit rRNA binding"/>
    <property type="evidence" value="ECO:0007669"/>
    <property type="project" value="TreeGrafter"/>
</dbReference>
<dbReference type="InterPro" id="IPR001648">
    <property type="entry name" value="Ribosomal_bS18"/>
</dbReference>
<dbReference type="NCBIfam" id="TIGR00165">
    <property type="entry name" value="S18"/>
    <property type="match status" value="1"/>
</dbReference>
<dbReference type="EMBL" id="CP031165">
    <property type="protein sequence ID" value="AXV09583.1"/>
    <property type="molecule type" value="Genomic_DNA"/>
</dbReference>
<keyword evidence="3 5" id="KW-0687">Ribonucleoprotein</keyword>
<dbReference type="SUPFAM" id="SSF46911">
    <property type="entry name" value="Ribosomal protein S18"/>
    <property type="match status" value="1"/>
</dbReference>
<dbReference type="Gene3D" id="4.10.640.10">
    <property type="entry name" value="Ribosomal protein S18"/>
    <property type="match status" value="1"/>
</dbReference>
<dbReference type="PROSITE" id="PS00057">
    <property type="entry name" value="RIBOSOMAL_S18"/>
    <property type="match status" value="1"/>
</dbReference>
<comment type="similarity">
    <text evidence="1 5 6">Belongs to the bacterial ribosomal protein bS18 family.</text>
</comment>
<keyword evidence="8" id="KW-1185">Reference proteome</keyword>
<dbReference type="PRINTS" id="PR00974">
    <property type="entry name" value="RIBOSOMALS18"/>
</dbReference>
<evidence type="ECO:0000256" key="4">
    <source>
        <dbReference type="ARBA" id="ARBA00035141"/>
    </source>
</evidence>
<dbReference type="HAMAP" id="MF_00270">
    <property type="entry name" value="Ribosomal_bS18"/>
    <property type="match status" value="1"/>
</dbReference>
<comment type="function">
    <text evidence="5">Binds as a heterodimer with protein bS6 to the central domain of the 16S rRNA, where it helps stabilize the platform of the 30S subunit.</text>
</comment>
<dbReference type="PANTHER" id="PTHR13479:SF40">
    <property type="entry name" value="SMALL RIBOSOMAL SUBUNIT PROTEIN BS18M"/>
    <property type="match status" value="1"/>
</dbReference>
<evidence type="ECO:0000256" key="3">
    <source>
        <dbReference type="ARBA" id="ARBA00023274"/>
    </source>
</evidence>
<dbReference type="KEGG" id="euz:DVS28_a4926"/>
<name>A0A346Y536_9ACTN</name>
<dbReference type="InterPro" id="IPR036870">
    <property type="entry name" value="Ribosomal_bS18_sf"/>
</dbReference>
<evidence type="ECO:0000313" key="8">
    <source>
        <dbReference type="Proteomes" id="UP000264006"/>
    </source>
</evidence>
<keyword evidence="5" id="KW-0699">rRNA-binding</keyword>
<organism evidence="7 8">
    <name type="scientific">Euzebya pacifica</name>
    <dbReference type="NCBI Taxonomy" id="1608957"/>
    <lineage>
        <taxon>Bacteria</taxon>
        <taxon>Bacillati</taxon>
        <taxon>Actinomycetota</taxon>
        <taxon>Nitriliruptoria</taxon>
        <taxon>Euzebyales</taxon>
    </lineage>
</organism>
<evidence type="ECO:0000256" key="5">
    <source>
        <dbReference type="HAMAP-Rule" id="MF_00270"/>
    </source>
</evidence>
<dbReference type="PANTHER" id="PTHR13479">
    <property type="entry name" value="30S RIBOSOMAL PROTEIN S18"/>
    <property type="match status" value="1"/>
</dbReference>
<evidence type="ECO:0000256" key="6">
    <source>
        <dbReference type="RuleBase" id="RU003910"/>
    </source>
</evidence>
<evidence type="ECO:0000256" key="2">
    <source>
        <dbReference type="ARBA" id="ARBA00022980"/>
    </source>
</evidence>
<keyword evidence="5" id="KW-0694">RNA-binding</keyword>
<sequence>MARTQPQRQQRPAKKKEDFFKANKITYIDYKDVEMLQRFVSERGKLRSARVTGVNPQQQRLLAKAIKNAREMALMPYTNR</sequence>